<proteinExistence type="predicted"/>
<evidence type="ECO:0000313" key="3">
    <source>
        <dbReference type="Proteomes" id="UP001630127"/>
    </source>
</evidence>
<dbReference type="AlphaFoldDB" id="A0ABD2YA16"/>
<accession>A0ABD2YA16</accession>
<evidence type="ECO:0000313" key="2">
    <source>
        <dbReference type="EMBL" id="KAL3503049.1"/>
    </source>
</evidence>
<protein>
    <submittedName>
        <fullName evidence="2">Uncharacterized protein</fullName>
    </submittedName>
</protein>
<feature type="compositionally biased region" description="Acidic residues" evidence="1">
    <location>
        <begin position="23"/>
        <end position="33"/>
    </location>
</feature>
<keyword evidence="3" id="KW-1185">Reference proteome</keyword>
<feature type="region of interest" description="Disordered" evidence="1">
    <location>
        <begin position="1"/>
        <end position="76"/>
    </location>
</feature>
<dbReference type="EMBL" id="JBJUIK010000015">
    <property type="protein sequence ID" value="KAL3503049.1"/>
    <property type="molecule type" value="Genomic_DNA"/>
</dbReference>
<reference evidence="2 3" key="1">
    <citation type="submission" date="2024-11" db="EMBL/GenBank/DDBJ databases">
        <title>A near-complete genome assembly of Cinchona calisaya.</title>
        <authorList>
            <person name="Lian D.C."/>
            <person name="Zhao X.W."/>
            <person name="Wei L."/>
        </authorList>
    </citation>
    <scope>NUCLEOTIDE SEQUENCE [LARGE SCALE GENOMIC DNA]</scope>
    <source>
        <tissue evidence="2">Nenye</tissue>
    </source>
</reference>
<dbReference type="Proteomes" id="UP001630127">
    <property type="component" value="Unassembled WGS sequence"/>
</dbReference>
<gene>
    <name evidence="2" type="ORF">ACH5RR_037498</name>
</gene>
<comment type="caution">
    <text evidence="2">The sequence shown here is derived from an EMBL/GenBank/DDBJ whole genome shotgun (WGS) entry which is preliminary data.</text>
</comment>
<organism evidence="2 3">
    <name type="scientific">Cinchona calisaya</name>
    <dbReference type="NCBI Taxonomy" id="153742"/>
    <lineage>
        <taxon>Eukaryota</taxon>
        <taxon>Viridiplantae</taxon>
        <taxon>Streptophyta</taxon>
        <taxon>Embryophyta</taxon>
        <taxon>Tracheophyta</taxon>
        <taxon>Spermatophyta</taxon>
        <taxon>Magnoliopsida</taxon>
        <taxon>eudicotyledons</taxon>
        <taxon>Gunneridae</taxon>
        <taxon>Pentapetalae</taxon>
        <taxon>asterids</taxon>
        <taxon>lamiids</taxon>
        <taxon>Gentianales</taxon>
        <taxon>Rubiaceae</taxon>
        <taxon>Cinchonoideae</taxon>
        <taxon>Cinchoneae</taxon>
        <taxon>Cinchona</taxon>
    </lineage>
</organism>
<name>A0ABD2YA16_9GENT</name>
<evidence type="ECO:0000256" key="1">
    <source>
        <dbReference type="SAM" id="MobiDB-lite"/>
    </source>
</evidence>
<feature type="compositionally biased region" description="Basic and acidic residues" evidence="1">
    <location>
        <begin position="11"/>
        <end position="22"/>
    </location>
</feature>
<sequence>MEEDDETSVDTDGKDSTCTKEEDNTENWGQEEDVFLKKSKVDAVSTGDDEKSTKGEASLTKTIINSKPRQRKVPEQVDEEKEECIVLDVAF</sequence>